<evidence type="ECO:0008006" key="3">
    <source>
        <dbReference type="Google" id="ProtNLM"/>
    </source>
</evidence>
<organism evidence="1 2">
    <name type="scientific">Moraxella nasicaprae</name>
    <dbReference type="NCBI Taxonomy" id="2904122"/>
    <lineage>
        <taxon>Bacteria</taxon>
        <taxon>Pseudomonadati</taxon>
        <taxon>Pseudomonadota</taxon>
        <taxon>Gammaproteobacteria</taxon>
        <taxon>Moraxellales</taxon>
        <taxon>Moraxellaceae</taxon>
        <taxon>Moraxella</taxon>
    </lineage>
</organism>
<evidence type="ECO:0000313" key="2">
    <source>
        <dbReference type="Proteomes" id="UP001063782"/>
    </source>
</evidence>
<accession>A0ABY6F3Z6</accession>
<dbReference type="RefSeq" id="WP_263076307.1">
    <property type="nucleotide sequence ID" value="NZ_CP089977.1"/>
</dbReference>
<dbReference type="Proteomes" id="UP001063782">
    <property type="component" value="Chromosome"/>
</dbReference>
<sequence>MNKFFKRKNFSDDLWEYVIDDHTVIHLPCIAKNRSFFLERLSFSQSVYFFFEPLEYDEVLHFSNLNDLVAILSNCYNFNFYIITDDLSSCVIWERYEFLIGLGQCQEQIEIIGREWQAFCGANSPQA</sequence>
<reference evidence="1" key="1">
    <citation type="submission" date="2021-12" db="EMBL/GenBank/DDBJ databases">
        <title>taxonomy of Moraxella sp. ZY201224.</title>
        <authorList>
            <person name="Li F."/>
        </authorList>
    </citation>
    <scope>NUCLEOTIDE SEQUENCE</scope>
    <source>
        <strain evidence="1">ZY201224</strain>
    </source>
</reference>
<proteinExistence type="predicted"/>
<keyword evidence="2" id="KW-1185">Reference proteome</keyword>
<name>A0ABY6F3Z6_9GAMM</name>
<gene>
    <name evidence="1" type="ORF">LU297_09665</name>
</gene>
<dbReference type="EMBL" id="CP089977">
    <property type="protein sequence ID" value="UXZ04811.1"/>
    <property type="molecule type" value="Genomic_DNA"/>
</dbReference>
<evidence type="ECO:0000313" key="1">
    <source>
        <dbReference type="EMBL" id="UXZ04811.1"/>
    </source>
</evidence>
<protein>
    <recommendedName>
        <fullName evidence="3">DUF4123 domain-containing protein</fullName>
    </recommendedName>
</protein>